<reference evidence="3" key="1">
    <citation type="submission" date="2018-05" db="EMBL/GenBank/DDBJ databases">
        <authorList>
            <person name="Lanie J.A."/>
            <person name="Ng W.-L."/>
            <person name="Kazmierczak K.M."/>
            <person name="Andrzejewski T.M."/>
            <person name="Davidsen T.M."/>
            <person name="Wayne K.J."/>
            <person name="Tettelin H."/>
            <person name="Glass J.I."/>
            <person name="Rusch D."/>
            <person name="Podicherti R."/>
            <person name="Tsui H.-C.T."/>
            <person name="Winkler M.E."/>
        </authorList>
    </citation>
    <scope>NUCLEOTIDE SEQUENCE</scope>
</reference>
<evidence type="ECO:0008006" key="4">
    <source>
        <dbReference type="Google" id="ProtNLM"/>
    </source>
</evidence>
<accession>A0A382L9A1</accession>
<comment type="similarity">
    <text evidence="1">Belongs to the LDH2/MDH2 oxidoreductase family.</text>
</comment>
<dbReference type="PANTHER" id="PTHR11091:SF0">
    <property type="entry name" value="MALATE DEHYDROGENASE"/>
    <property type="match status" value="1"/>
</dbReference>
<dbReference type="InterPro" id="IPR003767">
    <property type="entry name" value="Malate/L-lactate_DH-like"/>
</dbReference>
<dbReference type="SUPFAM" id="SSF89733">
    <property type="entry name" value="L-sulfolactate dehydrogenase-like"/>
    <property type="match status" value="1"/>
</dbReference>
<dbReference type="AlphaFoldDB" id="A0A382L9A1"/>
<evidence type="ECO:0000313" key="3">
    <source>
        <dbReference type="EMBL" id="SVC31657.1"/>
    </source>
</evidence>
<dbReference type="InterPro" id="IPR043143">
    <property type="entry name" value="Mal/L-sulf/L-lact_DH-like_NADP"/>
</dbReference>
<sequence>MGSPFEDAVRCANTLLYADIRGIDSHGVSNMMRFYIDGIQSGGINPAPSWTIVRDSEATATIDCDRGLGLTIGPIAMDLAIEKAQKCGIGSVVATNGRHFGAAAFHAHRAVEHDMIGIAMTVGGLQVAPTFASKALVGLNPLGVAAPSNKEAPFVFDASMSSVAGNKIRLARRLGVNVLPGWIGTADGVPIMEEQPVPDDFVMLPTGGTREIGSHKGYSLAMMVDILSGVLSGSGPGFATRQGVSHHFLAYRVDAFTELDVFKNDMDSYLETIRTCPPAPGNDRVLYAGLQAHETEIKRRSEGIPYHPEVIEWFHGLLPELGIPDPLPVL</sequence>
<dbReference type="InterPro" id="IPR036111">
    <property type="entry name" value="Mal/L-sulfo/L-lacto_DH-like_sf"/>
</dbReference>
<proteinExistence type="inferred from homology"/>
<organism evidence="3">
    <name type="scientific">marine metagenome</name>
    <dbReference type="NCBI Taxonomy" id="408172"/>
    <lineage>
        <taxon>unclassified sequences</taxon>
        <taxon>metagenomes</taxon>
        <taxon>ecological metagenomes</taxon>
    </lineage>
</organism>
<dbReference type="InterPro" id="IPR043144">
    <property type="entry name" value="Mal/L-sulf/L-lact_DH-like_ah"/>
</dbReference>
<gene>
    <name evidence="3" type="ORF">METZ01_LOCUS284511</name>
</gene>
<evidence type="ECO:0000256" key="2">
    <source>
        <dbReference type="ARBA" id="ARBA00023002"/>
    </source>
</evidence>
<dbReference type="Gene3D" id="3.30.1370.60">
    <property type="entry name" value="Hypothetical oxidoreductase yiak, domain 2"/>
    <property type="match status" value="1"/>
</dbReference>
<evidence type="ECO:0000256" key="1">
    <source>
        <dbReference type="ARBA" id="ARBA00006056"/>
    </source>
</evidence>
<dbReference type="Gene3D" id="1.10.1530.10">
    <property type="match status" value="1"/>
</dbReference>
<name>A0A382L9A1_9ZZZZ</name>
<dbReference type="EMBL" id="UINC01084739">
    <property type="protein sequence ID" value="SVC31657.1"/>
    <property type="molecule type" value="Genomic_DNA"/>
</dbReference>
<dbReference type="PANTHER" id="PTHR11091">
    <property type="entry name" value="OXIDOREDUCTASE-RELATED"/>
    <property type="match status" value="1"/>
</dbReference>
<dbReference type="Pfam" id="PF02615">
    <property type="entry name" value="Ldh_2"/>
    <property type="match status" value="1"/>
</dbReference>
<protein>
    <recommendedName>
        <fullName evidence="4">Malate dehydrogenase</fullName>
    </recommendedName>
</protein>
<dbReference type="GO" id="GO:0016491">
    <property type="term" value="F:oxidoreductase activity"/>
    <property type="evidence" value="ECO:0007669"/>
    <property type="project" value="UniProtKB-KW"/>
</dbReference>
<keyword evidence="2" id="KW-0560">Oxidoreductase</keyword>